<feature type="region of interest" description="Disordered" evidence="1">
    <location>
        <begin position="95"/>
        <end position="178"/>
    </location>
</feature>
<feature type="region of interest" description="Disordered" evidence="1">
    <location>
        <begin position="233"/>
        <end position="269"/>
    </location>
</feature>
<protein>
    <submittedName>
        <fullName evidence="2">Uncharacterized protein</fullName>
    </submittedName>
</protein>
<feature type="compositionally biased region" description="Basic and acidic residues" evidence="1">
    <location>
        <begin position="249"/>
        <end position="262"/>
    </location>
</feature>
<feature type="region of interest" description="Disordered" evidence="1">
    <location>
        <begin position="1"/>
        <end position="80"/>
    </location>
</feature>
<dbReference type="EMBL" id="CP022521">
    <property type="protein sequence ID" value="ASO21482.1"/>
    <property type="molecule type" value="Genomic_DNA"/>
</dbReference>
<keyword evidence="3" id="KW-1185">Reference proteome</keyword>
<gene>
    <name evidence="2" type="ORF">AHOG_19300</name>
</gene>
<evidence type="ECO:0000313" key="3">
    <source>
        <dbReference type="Proteomes" id="UP000204221"/>
    </source>
</evidence>
<feature type="region of interest" description="Disordered" evidence="1">
    <location>
        <begin position="190"/>
        <end position="218"/>
    </location>
</feature>
<organism evidence="2 3">
    <name type="scientific">Actinoalloteichus hoggarensis</name>
    <dbReference type="NCBI Taxonomy" id="1470176"/>
    <lineage>
        <taxon>Bacteria</taxon>
        <taxon>Bacillati</taxon>
        <taxon>Actinomycetota</taxon>
        <taxon>Actinomycetes</taxon>
        <taxon>Pseudonocardiales</taxon>
        <taxon>Pseudonocardiaceae</taxon>
        <taxon>Actinoalloteichus</taxon>
    </lineage>
</organism>
<dbReference type="AlphaFoldDB" id="A0A221W6C9"/>
<dbReference type="Proteomes" id="UP000204221">
    <property type="component" value="Chromosome"/>
</dbReference>
<dbReference type="KEGG" id="ahg:AHOG_19300"/>
<proteinExistence type="predicted"/>
<sequence length="269" mass="28327">MASPADLRETLSSDGIGPLDGTQRPCGGRRRPRPVAAGAAPHLSLARSVRRKASPPRPGHPSADSEVPVDPARGPDVPERVVECRALLHRGSRQVWAPPGRPVRPGRPHRSWARNPAMRRIPRCLPPRRGSPPTDSTARADAAQVQGQAWQDRGGRQVAPTRPGEAPAMSRIRAGPNNTAATTAVTVASRGPMTSFGGPAVRHPTGSVRHGGTGRRGEKQIAVLAEPRGLATTDAAGVWGRRSPSTADLRARPQRANDRTEAEALGGAA</sequence>
<accession>A0A221W6C9</accession>
<evidence type="ECO:0000313" key="2">
    <source>
        <dbReference type="EMBL" id="ASO21482.1"/>
    </source>
</evidence>
<reference evidence="2 3" key="1">
    <citation type="submission" date="2017-07" db="EMBL/GenBank/DDBJ databases">
        <title>Complete genome sequence of Actinoalloteichus hoggarensis DSM 45943, type strain of Actinoalloteichus hoggarensis.</title>
        <authorList>
            <person name="Ruckert C."/>
            <person name="Nouioui I."/>
            <person name="Willmese J."/>
            <person name="van Wezel G."/>
            <person name="Klenk H.-P."/>
            <person name="Kalinowski J."/>
            <person name="Zotchev S.B."/>
        </authorList>
    </citation>
    <scope>NUCLEOTIDE SEQUENCE [LARGE SCALE GENOMIC DNA]</scope>
    <source>
        <strain evidence="2 3">DSM 45943</strain>
    </source>
</reference>
<evidence type="ECO:0000256" key="1">
    <source>
        <dbReference type="SAM" id="MobiDB-lite"/>
    </source>
</evidence>
<name>A0A221W6C9_9PSEU</name>
<feature type="compositionally biased region" description="Basic and acidic residues" evidence="1">
    <location>
        <begin position="1"/>
        <end position="11"/>
    </location>
</feature>